<dbReference type="PANTHER" id="PTHR45921">
    <property type="entry name" value="IP01054P"/>
    <property type="match status" value="1"/>
</dbReference>
<dbReference type="GO" id="GO:0048513">
    <property type="term" value="P:animal organ development"/>
    <property type="evidence" value="ECO:0007669"/>
    <property type="project" value="TreeGrafter"/>
</dbReference>
<dbReference type="InterPro" id="IPR001356">
    <property type="entry name" value="HD"/>
</dbReference>
<dbReference type="SMART" id="SM00389">
    <property type="entry name" value="HOX"/>
    <property type="match status" value="1"/>
</dbReference>
<protein>
    <submittedName>
        <fullName evidence="11">Homeobox domain protein</fullName>
    </submittedName>
</protein>
<dbReference type="EMBL" id="UZAJ01000573">
    <property type="protein sequence ID" value="VDO28927.1"/>
    <property type="molecule type" value="Genomic_DNA"/>
</dbReference>
<dbReference type="InterPro" id="IPR009057">
    <property type="entry name" value="Homeodomain-like_sf"/>
</dbReference>
<dbReference type="AlphaFoldDB" id="A0A183H1B3"/>
<evidence type="ECO:0000256" key="1">
    <source>
        <dbReference type="ARBA" id="ARBA00004123"/>
    </source>
</evidence>
<dbReference type="Pfam" id="PF00046">
    <property type="entry name" value="Homeodomain"/>
    <property type="match status" value="1"/>
</dbReference>
<evidence type="ECO:0000256" key="7">
    <source>
        <dbReference type="RuleBase" id="RU000682"/>
    </source>
</evidence>
<dbReference type="PANTHER" id="PTHR45921:SF6">
    <property type="entry name" value="C15"/>
    <property type="match status" value="1"/>
</dbReference>
<keyword evidence="4 6" id="KW-0371">Homeobox</keyword>
<evidence type="ECO:0000256" key="2">
    <source>
        <dbReference type="ARBA" id="ARBA00022473"/>
    </source>
</evidence>
<evidence type="ECO:0000313" key="10">
    <source>
        <dbReference type="Proteomes" id="UP000267606"/>
    </source>
</evidence>
<evidence type="ECO:0000259" key="8">
    <source>
        <dbReference type="PROSITE" id="PS50071"/>
    </source>
</evidence>
<organism evidence="11">
    <name type="scientific">Onchocerca flexuosa</name>
    <dbReference type="NCBI Taxonomy" id="387005"/>
    <lineage>
        <taxon>Eukaryota</taxon>
        <taxon>Metazoa</taxon>
        <taxon>Ecdysozoa</taxon>
        <taxon>Nematoda</taxon>
        <taxon>Chromadorea</taxon>
        <taxon>Rhabditida</taxon>
        <taxon>Spirurina</taxon>
        <taxon>Spiruromorpha</taxon>
        <taxon>Filarioidea</taxon>
        <taxon>Onchocercidae</taxon>
        <taxon>Onchocerca</taxon>
    </lineage>
</organism>
<name>A0A183H1B3_9BILA</name>
<keyword evidence="10" id="KW-1185">Reference proteome</keyword>
<keyword evidence="2" id="KW-0217">Developmental protein</keyword>
<accession>A0A183H1B3</accession>
<keyword evidence="5 6" id="KW-0539">Nucleus</keyword>
<evidence type="ECO:0000313" key="11">
    <source>
        <dbReference type="WBParaSite" id="OFLC_0000127201-mRNA-1"/>
    </source>
</evidence>
<proteinExistence type="predicted"/>
<evidence type="ECO:0000256" key="6">
    <source>
        <dbReference type="PROSITE-ProRule" id="PRU00108"/>
    </source>
</evidence>
<dbReference type="GO" id="GO:0000978">
    <property type="term" value="F:RNA polymerase II cis-regulatory region sequence-specific DNA binding"/>
    <property type="evidence" value="ECO:0007669"/>
    <property type="project" value="TreeGrafter"/>
</dbReference>
<feature type="domain" description="Homeobox" evidence="8">
    <location>
        <begin position="250"/>
        <end position="310"/>
    </location>
</feature>
<dbReference type="InterPro" id="IPR042247">
    <property type="entry name" value="TLX1/2/3"/>
</dbReference>
<reference evidence="11" key="1">
    <citation type="submission" date="2016-06" db="UniProtKB">
        <authorList>
            <consortium name="WormBaseParasite"/>
        </authorList>
    </citation>
    <scope>IDENTIFICATION</scope>
</reference>
<dbReference type="GO" id="GO:0005634">
    <property type="term" value="C:nucleus"/>
    <property type="evidence" value="ECO:0007669"/>
    <property type="project" value="UniProtKB-SubCell"/>
</dbReference>
<reference evidence="9 10" key="2">
    <citation type="submission" date="2018-11" db="EMBL/GenBank/DDBJ databases">
        <authorList>
            <consortium name="Pathogen Informatics"/>
        </authorList>
    </citation>
    <scope>NUCLEOTIDE SEQUENCE [LARGE SCALE GENOMIC DNA]</scope>
</reference>
<dbReference type="GO" id="GO:0000981">
    <property type="term" value="F:DNA-binding transcription factor activity, RNA polymerase II-specific"/>
    <property type="evidence" value="ECO:0007669"/>
    <property type="project" value="InterPro"/>
</dbReference>
<dbReference type="CDD" id="cd00086">
    <property type="entry name" value="homeodomain"/>
    <property type="match status" value="1"/>
</dbReference>
<dbReference type="PROSITE" id="PS50071">
    <property type="entry name" value="HOMEOBOX_2"/>
    <property type="match status" value="1"/>
</dbReference>
<evidence type="ECO:0000256" key="5">
    <source>
        <dbReference type="ARBA" id="ARBA00023242"/>
    </source>
</evidence>
<gene>
    <name evidence="9" type="ORF">OFLC_LOCUS1273</name>
</gene>
<feature type="DNA-binding region" description="Homeobox" evidence="6">
    <location>
        <begin position="252"/>
        <end position="311"/>
    </location>
</feature>
<evidence type="ECO:0000256" key="4">
    <source>
        <dbReference type="ARBA" id="ARBA00023155"/>
    </source>
</evidence>
<dbReference type="Proteomes" id="UP000267606">
    <property type="component" value="Unassembled WGS sequence"/>
</dbReference>
<dbReference type="InterPro" id="IPR017970">
    <property type="entry name" value="Homeobox_CS"/>
</dbReference>
<dbReference type="WBParaSite" id="OFLC_0000127201-mRNA-1">
    <property type="protein sequence ID" value="OFLC_0000127201-mRNA-1"/>
    <property type="gene ID" value="OFLC_0000127201"/>
</dbReference>
<sequence>MSIDTVSINKLPFAIQTILSDGDEQNKIFEWNRPISESNLSKKSYEECLPRYLHINSIVPYHFPHQSTMTAFDVTSVLPFTNHCKFIHNPLLAFGTEVQDYYHCDYFSFSTHYSPMRYGFASSSIVPSIGFAQFSKFSDLSNLSDVEFGKLSANSLNQSCFSFNFDLSNSKIVKIPSKKQTASHINLNYEHSGFCSDKNSSPFSTINMSSGSVAIDCTDNYSTKSQKTKRRNTSMVPRRIEHSYKSRVSAGHKKPRTSFTRKQVASLESRFLAQKYLASTERVNLANQLELSNMQVKTWFQNRRTKWRANLRSK</sequence>
<dbReference type="FunFam" id="1.10.10.60:FF:000040">
    <property type="entry name" value="T-cell leukemia homeobox protein 3"/>
    <property type="match status" value="1"/>
</dbReference>
<evidence type="ECO:0000256" key="3">
    <source>
        <dbReference type="ARBA" id="ARBA00023125"/>
    </source>
</evidence>
<comment type="subcellular location">
    <subcellularLocation>
        <location evidence="1 6 7">Nucleus</location>
    </subcellularLocation>
</comment>
<dbReference type="STRING" id="387005.A0A183H1B3"/>
<dbReference type="SUPFAM" id="SSF46689">
    <property type="entry name" value="Homeodomain-like"/>
    <property type="match status" value="1"/>
</dbReference>
<keyword evidence="3 6" id="KW-0238">DNA-binding</keyword>
<dbReference type="Gene3D" id="1.10.10.60">
    <property type="entry name" value="Homeodomain-like"/>
    <property type="match status" value="1"/>
</dbReference>
<evidence type="ECO:0000313" key="9">
    <source>
        <dbReference type="EMBL" id="VDO28927.1"/>
    </source>
</evidence>
<dbReference type="PROSITE" id="PS00027">
    <property type="entry name" value="HOMEOBOX_1"/>
    <property type="match status" value="1"/>
</dbReference>